<evidence type="ECO:0000259" key="1">
    <source>
        <dbReference type="Pfam" id="PF01208"/>
    </source>
</evidence>
<dbReference type="GO" id="GO:0004853">
    <property type="term" value="F:uroporphyrinogen decarboxylase activity"/>
    <property type="evidence" value="ECO:0007669"/>
    <property type="project" value="InterPro"/>
</dbReference>
<sequence>MTSKERVFKTINHEEPDRVPIGEWGIDHDHVSHIIGRHTFWRNRKDTTLALWDNRRDEVVGSMKEDYAALIEALDLDIVTVELVPSKKHHTADKPREISAGTWQDCRGNVYKYAASNDSISCVTKKEGKEEIEREDIERALEDIEEMDESQFELIDYCCERFGKEKTILCRSIDIYNPLFNAFHGDYDHNLMLTLTAPEEIEKMRPVCLAYNRKIISYCAKKGVDIMMQGQDFGMNSGCIINPASIRSVFMPVIHQVNRDIESAGMIPFYHCCGNIWDIMDDFVNAGYKGYQSVQESAGMSNEILKKKYGDRLTFWTGVQCETLVEKSLPEVKQEVERNLEVLMPGGGYIFGSTNSVQYGAKTDNYLRALEIVREKGKY</sequence>
<accession>A0A4U8Q643</accession>
<dbReference type="SUPFAM" id="SSF51726">
    <property type="entry name" value="UROD/MetE-like"/>
    <property type="match status" value="1"/>
</dbReference>
<dbReference type="InterPro" id="IPR000257">
    <property type="entry name" value="Uroporphyrinogen_deCOase"/>
</dbReference>
<dbReference type="InterPro" id="IPR052024">
    <property type="entry name" value="Methanogen_methyltrans"/>
</dbReference>
<feature type="domain" description="Uroporphyrinogen decarboxylase (URO-D)" evidence="1">
    <location>
        <begin position="186"/>
        <end position="375"/>
    </location>
</feature>
<gene>
    <name evidence="2" type="ORF">DSM106044_02905</name>
</gene>
<comment type="caution">
    <text evidence="2">The sequence shown here is derived from an EMBL/GenBank/DDBJ whole genome shotgun (WGS) entry which is preliminary data.</text>
</comment>
<dbReference type="PANTHER" id="PTHR47099">
    <property type="entry name" value="METHYLCOBAMIDE:COM METHYLTRANSFERASE MTBA"/>
    <property type="match status" value="1"/>
</dbReference>
<dbReference type="GO" id="GO:0006779">
    <property type="term" value="P:porphyrin-containing compound biosynthetic process"/>
    <property type="evidence" value="ECO:0007669"/>
    <property type="project" value="InterPro"/>
</dbReference>
<name>A0A4U8Q643_9FIRM</name>
<evidence type="ECO:0000313" key="2">
    <source>
        <dbReference type="EMBL" id="TLD00237.1"/>
    </source>
</evidence>
<keyword evidence="3" id="KW-1185">Reference proteome</keyword>
<dbReference type="PANTHER" id="PTHR47099:SF1">
    <property type="entry name" value="METHYLCOBAMIDE:COM METHYLTRANSFERASE MTBA"/>
    <property type="match status" value="1"/>
</dbReference>
<dbReference type="InterPro" id="IPR038071">
    <property type="entry name" value="UROD/MetE-like_sf"/>
</dbReference>
<dbReference type="Proteomes" id="UP000306509">
    <property type="component" value="Unassembled WGS sequence"/>
</dbReference>
<dbReference type="AlphaFoldDB" id="A0A4U8Q643"/>
<dbReference type="Pfam" id="PF01208">
    <property type="entry name" value="URO-D"/>
    <property type="match status" value="1"/>
</dbReference>
<proteinExistence type="predicted"/>
<dbReference type="EMBL" id="QGQD01000057">
    <property type="protein sequence ID" value="TLD00237.1"/>
    <property type="molecule type" value="Genomic_DNA"/>
</dbReference>
<evidence type="ECO:0000313" key="3">
    <source>
        <dbReference type="Proteomes" id="UP000306509"/>
    </source>
</evidence>
<dbReference type="Gene3D" id="3.20.20.210">
    <property type="match status" value="1"/>
</dbReference>
<organism evidence="2 3">
    <name type="scientific">Robinsoniella peoriensis</name>
    <dbReference type="NCBI Taxonomy" id="180332"/>
    <lineage>
        <taxon>Bacteria</taxon>
        <taxon>Bacillati</taxon>
        <taxon>Bacillota</taxon>
        <taxon>Clostridia</taxon>
        <taxon>Lachnospirales</taxon>
        <taxon>Lachnospiraceae</taxon>
        <taxon>Robinsoniella</taxon>
    </lineage>
</organism>
<reference evidence="2 3" key="1">
    <citation type="journal article" date="2019" name="Anaerobe">
        <title>Detection of Robinsoniella peoriensis in multiple bone samples of a trauma patient.</title>
        <authorList>
            <person name="Schrottner P."/>
            <person name="Hartwich K."/>
            <person name="Bunk B."/>
            <person name="Schober I."/>
            <person name="Helbig S."/>
            <person name="Rudolph W.W."/>
            <person name="Gunzer F."/>
        </authorList>
    </citation>
    <scope>NUCLEOTIDE SEQUENCE [LARGE SCALE GENOMIC DNA]</scope>
    <source>
        <strain evidence="2 3">DSM 106044</strain>
    </source>
</reference>
<protein>
    <submittedName>
        <fullName evidence="2">Uroporphyrinogen decarboxylase (URO-D)</fullName>
    </submittedName>
</protein>